<evidence type="ECO:0000313" key="4">
    <source>
        <dbReference type="Proteomes" id="UP000028582"/>
    </source>
</evidence>
<dbReference type="Proteomes" id="UP000028582">
    <property type="component" value="Unassembled WGS sequence"/>
</dbReference>
<evidence type="ECO:0000256" key="2">
    <source>
        <dbReference type="SAM" id="MobiDB-lite"/>
    </source>
</evidence>
<dbReference type="AlphaFoldDB" id="A0A080Z5D5"/>
<proteinExistence type="predicted"/>
<comment type="caution">
    <text evidence="3">The sequence shown here is derived from an EMBL/GenBank/DDBJ whole genome shotgun (WGS) entry which is preliminary data.</text>
</comment>
<reference evidence="3 4" key="1">
    <citation type="submission" date="2013-11" db="EMBL/GenBank/DDBJ databases">
        <title>The Genome Sequence of Phytophthora parasitica P1976.</title>
        <authorList>
            <consortium name="The Broad Institute Genomics Platform"/>
            <person name="Russ C."/>
            <person name="Tyler B."/>
            <person name="Panabieres F."/>
            <person name="Shan W."/>
            <person name="Tripathy S."/>
            <person name="Grunwald N."/>
            <person name="Machado M."/>
            <person name="Johnson C.S."/>
            <person name="Walker B."/>
            <person name="Young S."/>
            <person name="Zeng Q."/>
            <person name="Gargeya S."/>
            <person name="Fitzgerald M."/>
            <person name="Haas B."/>
            <person name="Abouelleil A."/>
            <person name="Allen A.W."/>
            <person name="Alvarado L."/>
            <person name="Arachchi H.M."/>
            <person name="Berlin A.M."/>
            <person name="Chapman S.B."/>
            <person name="Gainer-Dewar J."/>
            <person name="Goldberg J."/>
            <person name="Griggs A."/>
            <person name="Gujja S."/>
            <person name="Hansen M."/>
            <person name="Howarth C."/>
            <person name="Imamovic A."/>
            <person name="Ireland A."/>
            <person name="Larimer J."/>
            <person name="McCowan C."/>
            <person name="Murphy C."/>
            <person name="Pearson M."/>
            <person name="Poon T.W."/>
            <person name="Priest M."/>
            <person name="Roberts A."/>
            <person name="Saif S."/>
            <person name="Shea T."/>
            <person name="Sisk P."/>
            <person name="Sykes S."/>
            <person name="Wortman J."/>
            <person name="Nusbaum C."/>
            <person name="Birren B."/>
        </authorList>
    </citation>
    <scope>NUCLEOTIDE SEQUENCE [LARGE SCALE GENOMIC DNA]</scope>
    <source>
        <strain evidence="3 4">P1976</strain>
    </source>
</reference>
<evidence type="ECO:0000313" key="3">
    <source>
        <dbReference type="EMBL" id="ETO61846.1"/>
    </source>
</evidence>
<organism evidence="3 4">
    <name type="scientific">Phytophthora nicotianae P1976</name>
    <dbReference type="NCBI Taxonomy" id="1317066"/>
    <lineage>
        <taxon>Eukaryota</taxon>
        <taxon>Sar</taxon>
        <taxon>Stramenopiles</taxon>
        <taxon>Oomycota</taxon>
        <taxon>Peronosporomycetes</taxon>
        <taxon>Peronosporales</taxon>
        <taxon>Peronosporaceae</taxon>
        <taxon>Phytophthora</taxon>
    </lineage>
</organism>
<name>A0A080Z5D5_PHYNI</name>
<feature type="compositionally biased region" description="Low complexity" evidence="2">
    <location>
        <begin position="218"/>
        <end position="234"/>
    </location>
</feature>
<accession>A0A080Z5D5</accession>
<dbReference type="EMBL" id="ANJA01003708">
    <property type="protein sequence ID" value="ETO61846.1"/>
    <property type="molecule type" value="Genomic_DNA"/>
</dbReference>
<feature type="non-terminal residue" evidence="3">
    <location>
        <position position="577"/>
    </location>
</feature>
<gene>
    <name evidence="3" type="ORF">F444_20195</name>
</gene>
<feature type="region of interest" description="Disordered" evidence="2">
    <location>
        <begin position="252"/>
        <end position="357"/>
    </location>
</feature>
<feature type="region of interest" description="Disordered" evidence="2">
    <location>
        <begin position="189"/>
        <end position="234"/>
    </location>
</feature>
<feature type="compositionally biased region" description="Low complexity" evidence="2">
    <location>
        <begin position="272"/>
        <end position="321"/>
    </location>
</feature>
<protein>
    <submittedName>
        <fullName evidence="3">Uncharacterized protein</fullName>
    </submittedName>
</protein>
<evidence type="ECO:0000256" key="1">
    <source>
        <dbReference type="SAM" id="Coils"/>
    </source>
</evidence>
<keyword evidence="1" id="KW-0175">Coiled coil</keyword>
<sequence>TSRKAAQAEVTRLEAAIEHKTRRLRTLRDNYERRLRVADTTITTHTTELGRLQDRVSTLDRDLQKASQRVQVATSQRDQARAAHIATRECCLHTFCRRRTDLYLVSQRIVSQRLEILSPGWKGGLTKSRGLRSRVRTSSPCSQRFSGRETLWRFKEMKLGQLGERFMEGTDLGAERDQAQERLSNIASFLPSAPGHKRARSEAESPAQSTRVSKAARSTSHLSQASTSSHAPASGSSIEVLSAVAAGQKAKGSVLSPSSAGPPDHLPRSVRSTAKSSSGGASSSPAASEAGAHTDGGESSSGEYSSSRVCDSDAAGSDSSSPELSRAKNKFGMPSGPLSDAELATLPPTTVPRSEWLPGYRDRRSFRGHDIVPWSAQDIRQTSIVEMDADLLFHHYTKPMEWLIPLRDPVPQSGEWRDDPVDENNVRDLIESAPWKILAAPVSSLTFKDEHLRAYWDSTHAFPVSIAKRRASRYLDAFYTDRKKRRSRAGARWESFLQRVLIGLVRGYYDLDLLLDPFFLHFPRPGEAGAWYPGIEYGADPADLLEALTITDGADRWRNHYHDEPENHPALRIARLY</sequence>
<feature type="non-terminal residue" evidence="3">
    <location>
        <position position="1"/>
    </location>
</feature>
<feature type="coiled-coil region" evidence="1">
    <location>
        <begin position="3"/>
        <end position="83"/>
    </location>
</feature>